<dbReference type="Pfam" id="PF00266">
    <property type="entry name" value="Aminotran_5"/>
    <property type="match status" value="1"/>
</dbReference>
<feature type="non-terminal residue" evidence="2">
    <location>
        <position position="182"/>
    </location>
</feature>
<dbReference type="Proteomes" id="UP000823046">
    <property type="component" value="Unassembled WGS sequence"/>
</dbReference>
<dbReference type="PANTHER" id="PTHR14237">
    <property type="entry name" value="MOLYBDOPTERIN COFACTOR SULFURASE MOSC"/>
    <property type="match status" value="1"/>
</dbReference>
<proteinExistence type="predicted"/>
<organism evidence="2 3">
    <name type="scientific">Cardiosporidium cionae</name>
    <dbReference type="NCBI Taxonomy" id="476202"/>
    <lineage>
        <taxon>Eukaryota</taxon>
        <taxon>Sar</taxon>
        <taxon>Alveolata</taxon>
        <taxon>Apicomplexa</taxon>
        <taxon>Aconoidasida</taxon>
        <taxon>Nephromycida</taxon>
        <taxon>Cardiosporidium</taxon>
    </lineage>
</organism>
<evidence type="ECO:0000259" key="1">
    <source>
        <dbReference type="Pfam" id="PF00266"/>
    </source>
</evidence>
<dbReference type="GO" id="GO:0008483">
    <property type="term" value="F:transaminase activity"/>
    <property type="evidence" value="ECO:0007669"/>
    <property type="project" value="UniProtKB-KW"/>
</dbReference>
<name>A0ABQ7J9F6_9APIC</name>
<accession>A0ABQ7J9F6</accession>
<dbReference type="InterPro" id="IPR015424">
    <property type="entry name" value="PyrdxlP-dep_Trfase"/>
</dbReference>
<dbReference type="InterPro" id="IPR000192">
    <property type="entry name" value="Aminotrans_V_dom"/>
</dbReference>
<dbReference type="PANTHER" id="PTHR14237:SF80">
    <property type="entry name" value="MOLYBDENUM COFACTOR SULFURASE"/>
    <property type="match status" value="1"/>
</dbReference>
<keyword evidence="2" id="KW-0808">Transferase</keyword>
<keyword evidence="2" id="KW-0032">Aminotransferase</keyword>
<dbReference type="SUPFAM" id="SSF53383">
    <property type="entry name" value="PLP-dependent transferases"/>
    <property type="match status" value="1"/>
</dbReference>
<gene>
    <name evidence="2" type="ORF">IE077_003009</name>
</gene>
<evidence type="ECO:0000313" key="3">
    <source>
        <dbReference type="Proteomes" id="UP000823046"/>
    </source>
</evidence>
<comment type="caution">
    <text evidence="2">The sequence shown here is derived from an EMBL/GenBank/DDBJ whole genome shotgun (WGS) entry which is preliminary data.</text>
</comment>
<feature type="domain" description="Aminotransferase class V" evidence="1">
    <location>
        <begin position="8"/>
        <end position="143"/>
    </location>
</feature>
<evidence type="ECO:0000313" key="2">
    <source>
        <dbReference type="EMBL" id="KAF8820591.1"/>
    </source>
</evidence>
<dbReference type="InterPro" id="IPR015421">
    <property type="entry name" value="PyrdxlP-dep_Trfase_major"/>
</dbReference>
<dbReference type="Gene3D" id="3.40.640.10">
    <property type="entry name" value="Type I PLP-dependent aspartate aminotransferase-like (Major domain)"/>
    <property type="match status" value="1"/>
</dbReference>
<protein>
    <submittedName>
        <fullName evidence="2">Aminotransferase, class V family protein</fullName>
    </submittedName>
</protein>
<keyword evidence="3" id="KW-1185">Reference proteome</keyword>
<sequence>MLRYGLSKECQWSVLLDAAAYVTTAALNLTESPADFITISFYKIFGYPTGLGALLLRRSSKSRLRKIYFGGGTVISASCDNLWCAYKDDPSARFEDGTLSFLAIAAIRHGYEAFEAIDIRTIRANVESLTRYLAAEMDAMRHYNDRAVVLRYGASPTDPLPAGGIITFNLKRPNGNFFNFAT</sequence>
<reference evidence="2 3" key="1">
    <citation type="journal article" date="2020" name="bioRxiv">
        <title>Metabolic contributions of an alphaproteobacterial endosymbiont in the apicomplexan Cardiosporidium cionae.</title>
        <authorList>
            <person name="Hunter E.S."/>
            <person name="Paight C.J."/>
            <person name="Lane C.E."/>
        </authorList>
    </citation>
    <scope>NUCLEOTIDE SEQUENCE [LARGE SCALE GENOMIC DNA]</scope>
    <source>
        <strain evidence="2">ESH_2018</strain>
    </source>
</reference>
<dbReference type="EMBL" id="JADAQX010000347">
    <property type="protein sequence ID" value="KAF8820591.1"/>
    <property type="molecule type" value="Genomic_DNA"/>
</dbReference>